<keyword evidence="1" id="KW-0472">Membrane</keyword>
<keyword evidence="1" id="KW-1133">Transmembrane helix</keyword>
<dbReference type="Proteomes" id="UP000004123">
    <property type="component" value="Unassembled WGS sequence"/>
</dbReference>
<reference evidence="2 3" key="1">
    <citation type="submission" date="2011-04" db="EMBL/GenBank/DDBJ databases">
        <authorList>
            <person name="Muzny D."/>
            <person name="Qin X."/>
            <person name="Deng J."/>
            <person name="Jiang H."/>
            <person name="Liu Y."/>
            <person name="Qu J."/>
            <person name="Song X.-Z."/>
            <person name="Zhang L."/>
            <person name="Thornton R."/>
            <person name="Coyle M."/>
            <person name="Francisco L."/>
            <person name="Jackson L."/>
            <person name="Javaid M."/>
            <person name="Korchina V."/>
            <person name="Kovar C."/>
            <person name="Mata R."/>
            <person name="Mathew T."/>
            <person name="Ngo R."/>
            <person name="Nguyen L."/>
            <person name="Nguyen N."/>
            <person name="Okwuonu G."/>
            <person name="Ongeri F."/>
            <person name="Pham C."/>
            <person name="Simmons D."/>
            <person name="Wilczek-Boney K."/>
            <person name="Hale W."/>
            <person name="Jakkamsetti A."/>
            <person name="Pham P."/>
            <person name="Ruth R."/>
            <person name="San Lucas F."/>
            <person name="Warren J."/>
            <person name="Zhang J."/>
            <person name="Zhao Z."/>
            <person name="Zhou C."/>
            <person name="Zhu D."/>
            <person name="Lee S."/>
            <person name="Bess C."/>
            <person name="Blankenburg K."/>
            <person name="Forbes L."/>
            <person name="Fu Q."/>
            <person name="Gubbala S."/>
            <person name="Hirani K."/>
            <person name="Jayaseelan J.C."/>
            <person name="Lara F."/>
            <person name="Munidasa M."/>
            <person name="Palculict T."/>
            <person name="Patil S."/>
            <person name="Pu L.-L."/>
            <person name="Saada N."/>
            <person name="Tang L."/>
            <person name="Weissenberger G."/>
            <person name="Zhu Y."/>
            <person name="Hemphill L."/>
            <person name="Shang Y."/>
            <person name="Youmans B."/>
            <person name="Ayvaz T."/>
            <person name="Ross M."/>
            <person name="Santibanez J."/>
            <person name="Aqrawi P."/>
            <person name="Gross S."/>
            <person name="Joshi V."/>
            <person name="Fowler G."/>
            <person name="Nazareth L."/>
            <person name="Reid J."/>
            <person name="Worley K."/>
            <person name="Petrosino J."/>
            <person name="Highlander S."/>
            <person name="Gibbs R."/>
        </authorList>
    </citation>
    <scope>NUCLEOTIDE SEQUENCE [LARGE SCALE GENOMIC DNA]</scope>
    <source>
        <strain evidence="2 3">ATCC 700821</strain>
    </source>
</reference>
<dbReference type="HOGENOM" id="CLU_3294453_0_0_10"/>
<feature type="transmembrane region" description="Helical" evidence="1">
    <location>
        <begin position="16"/>
        <end position="36"/>
    </location>
</feature>
<evidence type="ECO:0000256" key="1">
    <source>
        <dbReference type="SAM" id="Phobius"/>
    </source>
</evidence>
<dbReference type="AlphaFoldDB" id="F9DG02"/>
<organism evidence="2 3">
    <name type="scientific">Prevotella pallens ATCC 700821</name>
    <dbReference type="NCBI Taxonomy" id="997353"/>
    <lineage>
        <taxon>Bacteria</taxon>
        <taxon>Pseudomonadati</taxon>
        <taxon>Bacteroidota</taxon>
        <taxon>Bacteroidia</taxon>
        <taxon>Bacteroidales</taxon>
        <taxon>Prevotellaceae</taxon>
        <taxon>Prevotella</taxon>
    </lineage>
</organism>
<sequence length="40" mass="4672">MSNNTQKTILCKNSRYVRIVSLCFCMRIFMIEAGIMKNNV</sequence>
<name>F9DG02_9BACT</name>
<keyword evidence="1" id="KW-0812">Transmembrane</keyword>
<comment type="caution">
    <text evidence="2">The sequence shown here is derived from an EMBL/GenBank/DDBJ whole genome shotgun (WGS) entry which is preliminary data.</text>
</comment>
<evidence type="ECO:0000313" key="2">
    <source>
        <dbReference type="EMBL" id="EGQ20867.1"/>
    </source>
</evidence>
<dbReference type="EMBL" id="AFPY01000025">
    <property type="protein sequence ID" value="EGQ20867.1"/>
    <property type="molecule type" value="Genomic_DNA"/>
</dbReference>
<protein>
    <submittedName>
        <fullName evidence="2">Uncharacterized protein</fullName>
    </submittedName>
</protein>
<evidence type="ECO:0000313" key="3">
    <source>
        <dbReference type="Proteomes" id="UP000004123"/>
    </source>
</evidence>
<dbReference type="STRING" id="997353.HMPREF9144_0592"/>
<accession>F9DG02</accession>
<gene>
    <name evidence="2" type="ORF">HMPREF9144_0592</name>
</gene>
<proteinExistence type="predicted"/>